<accession>A0A4S5EPA6</accession>
<feature type="domain" description="Rhodanese" evidence="3">
    <location>
        <begin position="4"/>
        <end position="68"/>
    </location>
</feature>
<organism evidence="4 5">
    <name type="scientific">Candidatus Frankia alpina</name>
    <dbReference type="NCBI Taxonomy" id="2699483"/>
    <lineage>
        <taxon>Bacteria</taxon>
        <taxon>Bacillati</taxon>
        <taxon>Actinomycetota</taxon>
        <taxon>Actinomycetes</taxon>
        <taxon>Frankiales</taxon>
        <taxon>Frankiaceae</taxon>
        <taxon>Frankia</taxon>
    </lineage>
</organism>
<keyword evidence="1 4" id="KW-0808">Transferase</keyword>
<keyword evidence="5" id="KW-1185">Reference proteome</keyword>
<comment type="caution">
    <text evidence="4">The sequence shown here is derived from an EMBL/GenBank/DDBJ whole genome shotgun (WGS) entry which is preliminary data.</text>
</comment>
<dbReference type="RefSeq" id="WP_268903846.1">
    <property type="nucleotide sequence ID" value="NZ_SSXH01000311.1"/>
</dbReference>
<dbReference type="SUPFAM" id="SSF52821">
    <property type="entry name" value="Rhodanese/Cell cycle control phosphatase"/>
    <property type="match status" value="1"/>
</dbReference>
<proteinExistence type="predicted"/>
<dbReference type="PANTHER" id="PTHR11364">
    <property type="entry name" value="THIOSULFATE SULFERTANSFERASE"/>
    <property type="match status" value="1"/>
</dbReference>
<dbReference type="Proteomes" id="UP000305282">
    <property type="component" value="Unassembled WGS sequence"/>
</dbReference>
<evidence type="ECO:0000313" key="4">
    <source>
        <dbReference type="EMBL" id="THJ74141.1"/>
    </source>
</evidence>
<dbReference type="InterPro" id="IPR045078">
    <property type="entry name" value="TST/MPST-like"/>
</dbReference>
<protein>
    <submittedName>
        <fullName evidence="4">Sulfurtransferase</fullName>
    </submittedName>
</protein>
<dbReference type="EMBL" id="SSXH01000311">
    <property type="protein sequence ID" value="THJ74141.1"/>
    <property type="molecule type" value="Genomic_DNA"/>
</dbReference>
<dbReference type="Pfam" id="PF00581">
    <property type="entry name" value="Rhodanese"/>
    <property type="match status" value="1"/>
</dbReference>
<dbReference type="AlphaFoldDB" id="A0A4S5EPA6"/>
<dbReference type="Gene3D" id="3.40.250.10">
    <property type="entry name" value="Rhodanese-like domain"/>
    <property type="match status" value="1"/>
</dbReference>
<gene>
    <name evidence="4" type="ORF">E7Y31_13275</name>
</gene>
<name>A0A4S5EPA6_9ACTN</name>
<evidence type="ECO:0000313" key="5">
    <source>
        <dbReference type="Proteomes" id="UP000305282"/>
    </source>
</evidence>
<dbReference type="InterPro" id="IPR036873">
    <property type="entry name" value="Rhodanese-like_dom_sf"/>
</dbReference>
<reference evidence="4 5" key="1">
    <citation type="submission" date="2019-04" db="EMBL/GenBank/DDBJ databases">
        <title>Draft genome sequences for three unisolated Alnus-infective Frankia Sp+ strains, AgTrS, AiOr and AvVan, the first sequenced Frankia strains able to sporulate in-planta.</title>
        <authorList>
            <person name="Bethencourt L."/>
            <person name="Vautrin F."/>
            <person name="Taib N."/>
            <person name="Dubost A."/>
            <person name="Castro-Garcia L."/>
            <person name="Imbaud O."/>
            <person name="Abrouk D."/>
            <person name="Fournier P."/>
            <person name="Briolay J."/>
            <person name="Nguyen A."/>
            <person name="Normand P."/>
            <person name="Fernandez M.P."/>
            <person name="Brochier-Armanet C."/>
            <person name="Herrera-Belaroussi A."/>
        </authorList>
    </citation>
    <scope>NUCLEOTIDE SEQUENCE [LARGE SCALE GENOMIC DNA]</scope>
    <source>
        <strain evidence="4 5">AvVan</strain>
    </source>
</reference>
<dbReference type="InterPro" id="IPR001763">
    <property type="entry name" value="Rhodanese-like_dom"/>
</dbReference>
<dbReference type="GO" id="GO:0004792">
    <property type="term" value="F:thiosulfate-cyanide sulfurtransferase activity"/>
    <property type="evidence" value="ECO:0007669"/>
    <property type="project" value="TreeGrafter"/>
</dbReference>
<evidence type="ECO:0000259" key="3">
    <source>
        <dbReference type="PROSITE" id="PS50206"/>
    </source>
</evidence>
<sequence length="80" mass="8372">GSFRSADELRERFAALGAVEADEVIVYCGSGVTACHDLLALERAGLPVGALYPGSWSAWSADETRPITTGEQPQATSTST</sequence>
<keyword evidence="2" id="KW-0677">Repeat</keyword>
<feature type="non-terminal residue" evidence="4">
    <location>
        <position position="1"/>
    </location>
</feature>
<evidence type="ECO:0000256" key="1">
    <source>
        <dbReference type="ARBA" id="ARBA00022679"/>
    </source>
</evidence>
<dbReference type="PROSITE" id="PS50206">
    <property type="entry name" value="RHODANESE_3"/>
    <property type="match status" value="1"/>
</dbReference>
<dbReference type="PANTHER" id="PTHR11364:SF27">
    <property type="entry name" value="SULFURTRANSFERASE"/>
    <property type="match status" value="1"/>
</dbReference>
<evidence type="ECO:0000256" key="2">
    <source>
        <dbReference type="ARBA" id="ARBA00022737"/>
    </source>
</evidence>